<protein>
    <submittedName>
        <fullName evidence="1">Transmembrane protease serine 6, variant 2</fullName>
        <ecNumber evidence="1">3.4.21.106</ecNumber>
    </submittedName>
</protein>
<evidence type="ECO:0000313" key="1">
    <source>
        <dbReference type="EMBL" id="KAJ9071906.1"/>
    </source>
</evidence>
<dbReference type="EC" id="3.4.21.106" evidence="1"/>
<organism evidence="1 2">
    <name type="scientific">Entomophthora muscae</name>
    <dbReference type="NCBI Taxonomy" id="34485"/>
    <lineage>
        <taxon>Eukaryota</taxon>
        <taxon>Fungi</taxon>
        <taxon>Fungi incertae sedis</taxon>
        <taxon>Zoopagomycota</taxon>
        <taxon>Entomophthoromycotina</taxon>
        <taxon>Entomophthoromycetes</taxon>
        <taxon>Entomophthorales</taxon>
        <taxon>Entomophthoraceae</taxon>
        <taxon>Entomophthora</taxon>
    </lineage>
</organism>
<reference evidence="1" key="1">
    <citation type="submission" date="2022-04" db="EMBL/GenBank/DDBJ databases">
        <title>Genome of the entomopathogenic fungus Entomophthora muscae.</title>
        <authorList>
            <person name="Elya C."/>
            <person name="Lovett B.R."/>
            <person name="Lee E."/>
            <person name="Macias A.M."/>
            <person name="Hajek A.E."/>
            <person name="De Bivort B.L."/>
            <person name="Kasson M.T."/>
            <person name="De Fine Licht H.H."/>
            <person name="Stajich J.E."/>
        </authorList>
    </citation>
    <scope>NUCLEOTIDE SEQUENCE</scope>
    <source>
        <strain evidence="1">Berkeley</strain>
    </source>
</reference>
<keyword evidence="1" id="KW-0378">Hydrolase</keyword>
<keyword evidence="2" id="KW-1185">Reference proteome</keyword>
<gene>
    <name evidence="1" type="primary">TMPRSS6_5</name>
    <name evidence="1" type="ORF">DSO57_1032648</name>
</gene>
<dbReference type="EMBL" id="QTSX02003087">
    <property type="protein sequence ID" value="KAJ9071906.1"/>
    <property type="molecule type" value="Genomic_DNA"/>
</dbReference>
<keyword evidence="1" id="KW-0812">Transmembrane</keyword>
<evidence type="ECO:0000313" key="2">
    <source>
        <dbReference type="Proteomes" id="UP001165960"/>
    </source>
</evidence>
<name>A0ACC2TBV2_9FUNG</name>
<keyword evidence="1" id="KW-0472">Membrane</keyword>
<keyword evidence="1" id="KW-0645">Protease</keyword>
<dbReference type="Proteomes" id="UP001165960">
    <property type="component" value="Unassembled WGS sequence"/>
</dbReference>
<comment type="caution">
    <text evidence="1">The sequence shown here is derived from an EMBL/GenBank/DDBJ whole genome shotgun (WGS) entry which is preliminary data.</text>
</comment>
<accession>A0ACC2TBV2</accession>
<sequence length="269" mass="29835">MRLEFVLTGVLMFVALVSGELRIVNGSTVSVEFKYQWMVAIFRYDSFLCGGTLINYNKVITAAHCMSGARAPLDTFEVHLHRHNIGRKPEEEKAIIHKVTRRWVADNYDASAFYNDVVILEIDASGYQPAGIRLDWVKTHPEGEHVIVIGWGAMRQGGKYAAELQEVSLPLISNSRCASLYQASDDKYQIKETQICTLAGLGDKDACQGDSGGPLFTILPTGPLLIGVVSSGFNCADIRHPGLYSRITAFRPWIQDVLANRKKPTSDEE</sequence>
<proteinExistence type="predicted"/>